<protein>
    <submittedName>
        <fullName evidence="1">DUF4071 domain-containing protein</fullName>
    </submittedName>
</protein>
<dbReference type="AlphaFoldDB" id="A0A7H8V268"/>
<proteinExistence type="predicted"/>
<name>A0A7H8V268_STRSA</name>
<evidence type="ECO:0000313" key="2">
    <source>
        <dbReference type="Proteomes" id="UP000509535"/>
    </source>
</evidence>
<gene>
    <name evidence="1" type="ORF">FDP16_08590</name>
</gene>
<sequence>MMENKVCFVVMGFGKKTYLKTNELIDLDEIYNEVIKPLFEKEFPNYKVIRADDIAGSTIIDVSMYELLLHADLVIADLTTYNINAAYELGVRHTAKPFSTVMMIQEDHDIPFDLNHSRICRYKKFGEKISKSESDEIMSKLKEYIKESEKQQTDSPLYTYIPKVKPLQYDNNCYCKLISDAENYSDTIGELLQKAKDFKKKGNFIESKKCWKKLVEKSPREDYFIQQLALTTYKSKAPNETRALMEALQTIQQLPLKKTLDTETLGIAGAIYKRLYKINKNPDYLEDAIMFYRKGYIVKQDYYNGENYANCLLLQLLHINDKKQIKYNQFEAEKVYRELIDFVSEKEDEDDYWKYATLAVIYYYFDNFEHYNKNKKLFSKRSDKWEEKTFQETIQDIKCVKERFNLTGNNSIL</sequence>
<reference evidence="1 2" key="1">
    <citation type="submission" date="2019-06" db="EMBL/GenBank/DDBJ databases">
        <title>The organization of the Streptococcus sanguinis genomes.</title>
        <authorList>
            <person name="Wang H.Y."/>
            <person name="Chen Y.Y.M."/>
            <person name="Wu C.H."/>
        </authorList>
    </citation>
    <scope>NUCLEOTIDE SEQUENCE [LARGE SCALE GENOMIC DNA]</scope>
    <source>
        <strain evidence="1 2">CGMH058</strain>
    </source>
</reference>
<dbReference type="Proteomes" id="UP000509535">
    <property type="component" value="Chromosome"/>
</dbReference>
<accession>A0A7H8V268</accession>
<organism evidence="1 2">
    <name type="scientific">Streptococcus sanguinis</name>
    <dbReference type="NCBI Taxonomy" id="1305"/>
    <lineage>
        <taxon>Bacteria</taxon>
        <taxon>Bacillati</taxon>
        <taxon>Bacillota</taxon>
        <taxon>Bacilli</taxon>
        <taxon>Lactobacillales</taxon>
        <taxon>Streptococcaceae</taxon>
        <taxon>Streptococcus</taxon>
    </lineage>
</organism>
<dbReference type="InterPro" id="IPR046880">
    <property type="entry name" value="TPR-S"/>
</dbReference>
<dbReference type="EMBL" id="CP040798">
    <property type="protein sequence ID" value="QLB50541.1"/>
    <property type="molecule type" value="Genomic_DNA"/>
</dbReference>
<dbReference type="Pfam" id="PF20308">
    <property type="entry name" value="TPR-S"/>
    <property type="match status" value="1"/>
</dbReference>
<evidence type="ECO:0000313" key="1">
    <source>
        <dbReference type="EMBL" id="QLB50541.1"/>
    </source>
</evidence>